<dbReference type="AlphaFoldDB" id="A0AAV0G141"/>
<comment type="caution">
    <text evidence="3">The sequence shown here is derived from an EMBL/GenBank/DDBJ whole genome shotgun (WGS) entry which is preliminary data.</text>
</comment>
<sequence length="124" mass="13915">MWGNLEIQFKKGCREEKAIPSLADGSSSEKGGWGEEGDDPIDQPLREPTPDPTVHPHAAHRICGPTADVHYCCIWKSIWKWNANSGVMIKSFHYGASIGFGLLWKVRRLRTTKVSTLELKRIKG</sequence>
<keyword evidence="4" id="KW-1185">Reference proteome</keyword>
<organism evidence="3 4">
    <name type="scientific">Cuscuta epithymum</name>
    <dbReference type="NCBI Taxonomy" id="186058"/>
    <lineage>
        <taxon>Eukaryota</taxon>
        <taxon>Viridiplantae</taxon>
        <taxon>Streptophyta</taxon>
        <taxon>Embryophyta</taxon>
        <taxon>Tracheophyta</taxon>
        <taxon>Spermatophyta</taxon>
        <taxon>Magnoliopsida</taxon>
        <taxon>eudicotyledons</taxon>
        <taxon>Gunneridae</taxon>
        <taxon>Pentapetalae</taxon>
        <taxon>asterids</taxon>
        <taxon>lamiids</taxon>
        <taxon>Solanales</taxon>
        <taxon>Convolvulaceae</taxon>
        <taxon>Cuscuteae</taxon>
        <taxon>Cuscuta</taxon>
        <taxon>Cuscuta subgen. Cuscuta</taxon>
    </lineage>
</organism>
<feature type="region of interest" description="Disordered" evidence="1">
    <location>
        <begin position="18"/>
        <end position="57"/>
    </location>
</feature>
<proteinExistence type="predicted"/>
<dbReference type="Proteomes" id="UP001152523">
    <property type="component" value="Unassembled WGS sequence"/>
</dbReference>
<evidence type="ECO:0000313" key="4">
    <source>
        <dbReference type="Proteomes" id="UP001152523"/>
    </source>
</evidence>
<dbReference type="EMBL" id="CAMAPF010000176">
    <property type="protein sequence ID" value="CAH9110750.1"/>
    <property type="molecule type" value="Genomic_DNA"/>
</dbReference>
<accession>A0AAV0G141</accession>
<evidence type="ECO:0000256" key="1">
    <source>
        <dbReference type="SAM" id="MobiDB-lite"/>
    </source>
</evidence>
<gene>
    <name evidence="2" type="ORF">CEPIT_LOCUS19271</name>
    <name evidence="3" type="ORF">CEPIT_LOCUS39008</name>
</gene>
<dbReference type="EMBL" id="CAMAPF010001029">
    <property type="protein sequence ID" value="CAH9141288.1"/>
    <property type="molecule type" value="Genomic_DNA"/>
</dbReference>
<protein>
    <submittedName>
        <fullName evidence="3">Uncharacterized protein</fullName>
    </submittedName>
</protein>
<evidence type="ECO:0000313" key="3">
    <source>
        <dbReference type="EMBL" id="CAH9141288.1"/>
    </source>
</evidence>
<evidence type="ECO:0000313" key="2">
    <source>
        <dbReference type="EMBL" id="CAH9110750.1"/>
    </source>
</evidence>
<reference evidence="3" key="1">
    <citation type="submission" date="2022-07" db="EMBL/GenBank/DDBJ databases">
        <authorList>
            <person name="Macas J."/>
            <person name="Novak P."/>
            <person name="Neumann P."/>
        </authorList>
    </citation>
    <scope>NUCLEOTIDE SEQUENCE</scope>
</reference>
<name>A0AAV0G141_9ASTE</name>